<feature type="domain" description="ChlI/MoxR AAA lid" evidence="5">
    <location>
        <begin position="246"/>
        <end position="318"/>
    </location>
</feature>
<evidence type="ECO:0000256" key="1">
    <source>
        <dbReference type="ARBA" id="ARBA00022741"/>
    </source>
</evidence>
<accession>A0A7C5VXH4</accession>
<evidence type="ECO:0000256" key="3">
    <source>
        <dbReference type="ARBA" id="ARBA00061607"/>
    </source>
</evidence>
<dbReference type="Pfam" id="PF07726">
    <property type="entry name" value="AAA_3"/>
    <property type="match status" value="1"/>
</dbReference>
<dbReference type="EMBL" id="DRWX01000069">
    <property type="protein sequence ID" value="HHM95860.1"/>
    <property type="molecule type" value="Genomic_DNA"/>
</dbReference>
<dbReference type="InterPro" id="IPR050764">
    <property type="entry name" value="CbbQ/NirQ/NorQ/GpvN"/>
</dbReference>
<dbReference type="GO" id="GO:0016887">
    <property type="term" value="F:ATP hydrolysis activity"/>
    <property type="evidence" value="ECO:0007669"/>
    <property type="project" value="InterPro"/>
</dbReference>
<organism evidence="6">
    <name type="scientific">Thermomicrobium roseum</name>
    <dbReference type="NCBI Taxonomy" id="500"/>
    <lineage>
        <taxon>Bacteria</taxon>
        <taxon>Pseudomonadati</taxon>
        <taxon>Thermomicrobiota</taxon>
        <taxon>Thermomicrobia</taxon>
        <taxon>Thermomicrobiales</taxon>
        <taxon>Thermomicrobiaceae</taxon>
        <taxon>Thermomicrobium</taxon>
    </lineage>
</organism>
<evidence type="ECO:0000256" key="2">
    <source>
        <dbReference type="ARBA" id="ARBA00022840"/>
    </source>
</evidence>
<keyword evidence="2" id="KW-0067">ATP-binding</keyword>
<dbReference type="InterPro" id="IPR041628">
    <property type="entry name" value="ChlI/MoxR_AAA_lid"/>
</dbReference>
<dbReference type="Gene3D" id="3.40.50.300">
    <property type="entry name" value="P-loop containing nucleotide triphosphate hydrolases"/>
    <property type="match status" value="1"/>
</dbReference>
<evidence type="ECO:0000313" key="6">
    <source>
        <dbReference type="EMBL" id="HHM95860.1"/>
    </source>
</evidence>
<dbReference type="PIRSF" id="PIRSF002849">
    <property type="entry name" value="AAA_ATPase_chaperone_MoxR_prd"/>
    <property type="match status" value="1"/>
</dbReference>
<dbReference type="InterPro" id="IPR011703">
    <property type="entry name" value="ATPase_AAA-3"/>
</dbReference>
<dbReference type="Pfam" id="PF17863">
    <property type="entry name" value="AAA_lid_2"/>
    <property type="match status" value="1"/>
</dbReference>
<comment type="caution">
    <text evidence="6">The sequence shown here is derived from an EMBL/GenBank/DDBJ whole genome shotgun (WGS) entry which is preliminary data.</text>
</comment>
<dbReference type="Gene3D" id="1.10.8.80">
    <property type="entry name" value="Magnesium chelatase subunit I, C-Terminal domain"/>
    <property type="match status" value="1"/>
</dbReference>
<proteinExistence type="inferred from homology"/>
<gene>
    <name evidence="6" type="ORF">ENM21_01385</name>
</gene>
<dbReference type="FunFam" id="3.40.50.300:FF:000640">
    <property type="entry name" value="MoxR family ATPase"/>
    <property type="match status" value="1"/>
</dbReference>
<evidence type="ECO:0000259" key="5">
    <source>
        <dbReference type="Pfam" id="PF17863"/>
    </source>
</evidence>
<dbReference type="PANTHER" id="PTHR42759:SF5">
    <property type="entry name" value="METHANOL DEHYDROGENASE REGULATOR"/>
    <property type="match status" value="1"/>
</dbReference>
<evidence type="ECO:0000259" key="4">
    <source>
        <dbReference type="Pfam" id="PF07726"/>
    </source>
</evidence>
<dbReference type="PANTHER" id="PTHR42759">
    <property type="entry name" value="MOXR FAMILY PROTEIN"/>
    <property type="match status" value="1"/>
</dbReference>
<comment type="similarity">
    <text evidence="3">Belongs to the MoxR family.</text>
</comment>
<dbReference type="AlphaFoldDB" id="A0A7C5VXH4"/>
<dbReference type="SUPFAM" id="SSF52540">
    <property type="entry name" value="P-loop containing nucleoside triphosphate hydrolases"/>
    <property type="match status" value="1"/>
</dbReference>
<feature type="domain" description="ATPase AAA-3" evidence="4">
    <location>
        <begin position="54"/>
        <end position="184"/>
    </location>
</feature>
<keyword evidence="1" id="KW-0547">Nucleotide-binding</keyword>
<dbReference type="InterPro" id="IPR027417">
    <property type="entry name" value="P-loop_NTPase"/>
</dbReference>
<dbReference type="GO" id="GO:0005524">
    <property type="term" value="F:ATP binding"/>
    <property type="evidence" value="ECO:0007669"/>
    <property type="project" value="UniProtKB-KW"/>
</dbReference>
<reference evidence="6" key="1">
    <citation type="journal article" date="2020" name="mSystems">
        <title>Genome- and Community-Level Interaction Insights into Carbon Utilization and Element Cycling Functions of Hydrothermarchaeota in Hydrothermal Sediment.</title>
        <authorList>
            <person name="Zhou Z."/>
            <person name="Liu Y."/>
            <person name="Xu W."/>
            <person name="Pan J."/>
            <person name="Luo Z.H."/>
            <person name="Li M."/>
        </authorList>
    </citation>
    <scope>NUCLEOTIDE SEQUENCE [LARGE SCALE GENOMIC DNA]</scope>
    <source>
        <strain evidence="6">SpSt-1065</strain>
    </source>
</reference>
<protein>
    <submittedName>
        <fullName evidence="6">MoxR family ATPase</fullName>
    </submittedName>
</protein>
<name>A0A7C5VXH4_THERO</name>
<sequence>MIGVNDAPRERLSSDRVDALQELLLRIRNAVERVIVGKRDVIELLLVAVLSGGHVLVEDVPGIGKTKLGRSFCQAIGGTFRRIQFTPDLLPADVTGSLVYEPGRGSFVFHPGPIFANVVLADEVNRGTPRTQSALLEAMEERQVTVERETYRLPEPFLVLATQNPIELEGTFPLPEAQLDRFAMRLSVGYPAAEDEVAMVRRFLGGDPLVELEPVTRPEELAAAIAETKRVFLGQATLTYLVSLVRRTREHEEVQLGASPRATLALARAAQAAALLSGRPFVIPDDVRRVAIPVLAHRLRLVPRAELHGLTAEALIRAILDEVPVPVEEVAEGV</sequence>